<evidence type="ECO:0000256" key="1">
    <source>
        <dbReference type="SAM" id="Phobius"/>
    </source>
</evidence>
<keyword evidence="3" id="KW-1185">Reference proteome</keyword>
<keyword evidence="1" id="KW-0812">Transmembrane</keyword>
<proteinExistence type="predicted"/>
<dbReference type="EMBL" id="CP000851">
    <property type="protein sequence ID" value="ABV88611.1"/>
    <property type="molecule type" value="Genomic_DNA"/>
</dbReference>
<gene>
    <name evidence="2" type="ordered locus">Spea_3296</name>
</gene>
<feature type="transmembrane region" description="Helical" evidence="1">
    <location>
        <begin position="76"/>
        <end position="100"/>
    </location>
</feature>
<name>A8H7S4_SHEPA</name>
<reference evidence="2 3" key="1">
    <citation type="submission" date="2007-10" db="EMBL/GenBank/DDBJ databases">
        <title>Complete sequence of Shewanella pealeana ATCC 700345.</title>
        <authorList>
            <consortium name="US DOE Joint Genome Institute"/>
            <person name="Copeland A."/>
            <person name="Lucas S."/>
            <person name="Lapidus A."/>
            <person name="Barry K."/>
            <person name="Glavina del Rio T."/>
            <person name="Dalin E."/>
            <person name="Tice H."/>
            <person name="Pitluck S."/>
            <person name="Chertkov O."/>
            <person name="Brettin T."/>
            <person name="Bruce D."/>
            <person name="Detter J.C."/>
            <person name="Han C."/>
            <person name="Schmutz J."/>
            <person name="Larimer F."/>
            <person name="Land M."/>
            <person name="Hauser L."/>
            <person name="Kyrpides N."/>
            <person name="Kim E."/>
            <person name="Zhao J.-S.Z."/>
            <person name="Manno D."/>
            <person name="Hawari J."/>
            <person name="Richardson P."/>
        </authorList>
    </citation>
    <scope>NUCLEOTIDE SEQUENCE [LARGE SCALE GENOMIC DNA]</scope>
    <source>
        <strain evidence="3">ATCC 700345 / ANG-SQ1</strain>
    </source>
</reference>
<dbReference type="Proteomes" id="UP000002608">
    <property type="component" value="Chromosome"/>
</dbReference>
<evidence type="ECO:0000313" key="2">
    <source>
        <dbReference type="EMBL" id="ABV88611.1"/>
    </source>
</evidence>
<feature type="transmembrane region" description="Helical" evidence="1">
    <location>
        <begin position="107"/>
        <end position="128"/>
    </location>
</feature>
<keyword evidence="1" id="KW-0472">Membrane</keyword>
<dbReference type="AlphaFoldDB" id="A8H7S4"/>
<keyword evidence="1" id="KW-1133">Transmembrane helix</keyword>
<dbReference type="HOGENOM" id="CLU_1433578_0_0_6"/>
<feature type="transmembrane region" description="Helical" evidence="1">
    <location>
        <begin position="148"/>
        <end position="166"/>
    </location>
</feature>
<dbReference type="KEGG" id="spl:Spea_3296"/>
<protein>
    <submittedName>
        <fullName evidence="2">Uncharacterized protein</fullName>
    </submittedName>
</protein>
<organism evidence="2 3">
    <name type="scientific">Shewanella pealeana (strain ATCC 700345 / ANG-SQ1)</name>
    <dbReference type="NCBI Taxonomy" id="398579"/>
    <lineage>
        <taxon>Bacteria</taxon>
        <taxon>Pseudomonadati</taxon>
        <taxon>Pseudomonadota</taxon>
        <taxon>Gammaproteobacteria</taxon>
        <taxon>Alteromonadales</taxon>
        <taxon>Shewanellaceae</taxon>
        <taxon>Shewanella</taxon>
    </lineage>
</organism>
<evidence type="ECO:0000313" key="3">
    <source>
        <dbReference type="Proteomes" id="UP000002608"/>
    </source>
</evidence>
<sequence length="189" mass="22190">MSGWVIDTDILYAYNEMDEELKSIISIQSWWIGKVCELSIPLFMYMALRFQLLKLDDDVHDKLVKLLPWIKPFKDFFISGLPMFFVFTAGVFYGVSYFLVKNADLQFVWLLVFPTVMIILALNMRRFLSLNPSEGWLGEFTCKNKNSLTVVMLFISLCLWGYTSVWKTISDRVDIFDYGQKIKIERNNN</sequence>
<accession>A8H7S4</accession>